<keyword evidence="4" id="KW-0732">Signal</keyword>
<dbReference type="Proteomes" id="UP001176941">
    <property type="component" value="Chromosome 29"/>
</dbReference>
<keyword evidence="7" id="KW-1185">Reference proteome</keyword>
<feature type="signal peptide" evidence="4">
    <location>
        <begin position="1"/>
        <end position="20"/>
    </location>
</feature>
<evidence type="ECO:0000313" key="6">
    <source>
        <dbReference type="EMBL" id="CAI9169097.1"/>
    </source>
</evidence>
<name>A0ABN8Z5A9_RANTA</name>
<dbReference type="SUPFAM" id="SSF49785">
    <property type="entry name" value="Galactose-binding domain-like"/>
    <property type="match status" value="1"/>
</dbReference>
<evidence type="ECO:0000256" key="1">
    <source>
        <dbReference type="ARBA" id="ARBA00022670"/>
    </source>
</evidence>
<accession>A0ABN8Z5A9</accession>
<reference evidence="6" key="1">
    <citation type="submission" date="2023-04" db="EMBL/GenBank/DDBJ databases">
        <authorList>
            <consortium name="ELIXIR-Norway"/>
        </authorList>
    </citation>
    <scope>NUCLEOTIDE SEQUENCE [LARGE SCALE GENOMIC DNA]</scope>
</reference>
<proteinExistence type="predicted"/>
<dbReference type="Pfam" id="PF01483">
    <property type="entry name" value="P_proprotein"/>
    <property type="match status" value="1"/>
</dbReference>
<dbReference type="PANTHER" id="PTHR42884:SF13">
    <property type="entry name" value="NEUROENDOCRINE CONVERTASE 2"/>
    <property type="match status" value="1"/>
</dbReference>
<gene>
    <name evidence="6" type="ORF">MRATA1EN1_LOCUS18059</name>
</gene>
<evidence type="ECO:0000256" key="2">
    <source>
        <dbReference type="ARBA" id="ARBA00022801"/>
    </source>
</evidence>
<evidence type="ECO:0000259" key="5">
    <source>
        <dbReference type="PROSITE" id="PS51829"/>
    </source>
</evidence>
<feature type="chain" id="PRO_5046137708" description="P/Homo B domain-containing protein" evidence="4">
    <location>
        <begin position="21"/>
        <end position="164"/>
    </location>
</feature>
<dbReference type="InterPro" id="IPR008979">
    <property type="entry name" value="Galactose-bd-like_sf"/>
</dbReference>
<dbReference type="PROSITE" id="PS51829">
    <property type="entry name" value="P_HOMO_B"/>
    <property type="match status" value="1"/>
</dbReference>
<dbReference type="Gene3D" id="2.60.120.260">
    <property type="entry name" value="Galactose-binding domain-like"/>
    <property type="match status" value="1"/>
</dbReference>
<protein>
    <recommendedName>
        <fullName evidence="5">P/Homo B domain-containing protein</fullName>
    </recommendedName>
</protein>
<dbReference type="PANTHER" id="PTHR42884">
    <property type="entry name" value="PROPROTEIN CONVERTASE SUBTILISIN/KEXIN-RELATED"/>
    <property type="match status" value="1"/>
</dbReference>
<organism evidence="6 7">
    <name type="scientific">Rangifer tarandus platyrhynchus</name>
    <name type="common">Svalbard reindeer</name>
    <dbReference type="NCBI Taxonomy" id="3082113"/>
    <lineage>
        <taxon>Eukaryota</taxon>
        <taxon>Metazoa</taxon>
        <taxon>Chordata</taxon>
        <taxon>Craniata</taxon>
        <taxon>Vertebrata</taxon>
        <taxon>Euteleostomi</taxon>
        <taxon>Mammalia</taxon>
        <taxon>Eutheria</taxon>
        <taxon>Laurasiatheria</taxon>
        <taxon>Artiodactyla</taxon>
        <taxon>Ruminantia</taxon>
        <taxon>Pecora</taxon>
        <taxon>Cervidae</taxon>
        <taxon>Odocoileinae</taxon>
        <taxon>Rangifer</taxon>
    </lineage>
</organism>
<evidence type="ECO:0000256" key="4">
    <source>
        <dbReference type="SAM" id="SignalP"/>
    </source>
</evidence>
<keyword evidence="2" id="KW-0378">Hydrolase</keyword>
<feature type="domain" description="P/Homo B" evidence="5">
    <location>
        <begin position="85"/>
        <end position="164"/>
    </location>
</feature>
<sequence length="164" mass="17833">MHTGHRAGACLLLRAQQTAALVLLEPGSDLKRPAASDCAHPETEPASRQGPSVAEYWVGLEFDHLFGYRVLDAGAIVKMAKDSKMVPERFHCVGGSMQDPEKIPTTGKLVLTFTTDACEGKENFVPYLEHVQVVVTVNVTRRGDLDINMTSPMGTKSILLSHCT</sequence>
<dbReference type="EMBL" id="OX459965">
    <property type="protein sequence ID" value="CAI9169097.1"/>
    <property type="molecule type" value="Genomic_DNA"/>
</dbReference>
<keyword evidence="3" id="KW-0720">Serine protease</keyword>
<evidence type="ECO:0000313" key="7">
    <source>
        <dbReference type="Proteomes" id="UP001176941"/>
    </source>
</evidence>
<keyword evidence="1" id="KW-0645">Protease</keyword>
<evidence type="ECO:0000256" key="3">
    <source>
        <dbReference type="ARBA" id="ARBA00022825"/>
    </source>
</evidence>
<dbReference type="InterPro" id="IPR002884">
    <property type="entry name" value="P_dom"/>
</dbReference>